<sequence length="129" mass="14819">MVIILMWMGSIGCRVADALERSWIRKQAAIRKSGGQRPGTSEDQMEAQVSEQGGEDVTLKWENYAVLRGSKILDNAELLKILLIMKTSKHVYSDMPIQVSWKWSLELVKQFMVWRKSEDFLGLDTETAW</sequence>
<dbReference type="EnsemblMetazoa" id="G9090.1">
    <property type="protein sequence ID" value="G9090.1:cds"/>
    <property type="gene ID" value="G9090"/>
</dbReference>
<evidence type="ECO:0000313" key="4">
    <source>
        <dbReference type="Proteomes" id="UP000005408"/>
    </source>
</evidence>
<accession>A0A8W8P4S8</accession>
<dbReference type="Proteomes" id="UP000005408">
    <property type="component" value="Unassembled WGS sequence"/>
</dbReference>
<keyword evidence="2" id="KW-0732">Signal</keyword>
<feature type="compositionally biased region" description="Polar residues" evidence="1">
    <location>
        <begin position="38"/>
        <end position="51"/>
    </location>
</feature>
<feature type="region of interest" description="Disordered" evidence="1">
    <location>
        <begin position="30"/>
        <end position="51"/>
    </location>
</feature>
<feature type="chain" id="PRO_5036457123" evidence="2">
    <location>
        <begin position="19"/>
        <end position="129"/>
    </location>
</feature>
<organism evidence="3 4">
    <name type="scientific">Magallana gigas</name>
    <name type="common">Pacific oyster</name>
    <name type="synonym">Crassostrea gigas</name>
    <dbReference type="NCBI Taxonomy" id="29159"/>
    <lineage>
        <taxon>Eukaryota</taxon>
        <taxon>Metazoa</taxon>
        <taxon>Spiralia</taxon>
        <taxon>Lophotrochozoa</taxon>
        <taxon>Mollusca</taxon>
        <taxon>Bivalvia</taxon>
        <taxon>Autobranchia</taxon>
        <taxon>Pteriomorphia</taxon>
        <taxon>Ostreida</taxon>
        <taxon>Ostreoidea</taxon>
        <taxon>Ostreidae</taxon>
        <taxon>Magallana</taxon>
    </lineage>
</organism>
<reference evidence="3" key="1">
    <citation type="submission" date="2022-08" db="UniProtKB">
        <authorList>
            <consortium name="EnsemblMetazoa"/>
        </authorList>
    </citation>
    <scope>IDENTIFICATION</scope>
    <source>
        <strain evidence="3">05x7-T-G4-1.051#20</strain>
    </source>
</reference>
<evidence type="ECO:0000256" key="2">
    <source>
        <dbReference type="SAM" id="SignalP"/>
    </source>
</evidence>
<keyword evidence="4" id="KW-1185">Reference proteome</keyword>
<dbReference type="AlphaFoldDB" id="A0A8W8P4S8"/>
<proteinExistence type="predicted"/>
<evidence type="ECO:0000313" key="3">
    <source>
        <dbReference type="EnsemblMetazoa" id="G9090.1:cds"/>
    </source>
</evidence>
<protein>
    <submittedName>
        <fullName evidence="3">Uncharacterized protein</fullName>
    </submittedName>
</protein>
<evidence type="ECO:0000256" key="1">
    <source>
        <dbReference type="SAM" id="MobiDB-lite"/>
    </source>
</evidence>
<feature type="signal peptide" evidence="2">
    <location>
        <begin position="1"/>
        <end position="18"/>
    </location>
</feature>
<name>A0A8W8P4S8_MAGGI</name>